<feature type="region of interest" description="Disordered" evidence="1">
    <location>
        <begin position="227"/>
        <end position="254"/>
    </location>
</feature>
<dbReference type="PANTHER" id="PTHR33055">
    <property type="entry name" value="TRANSPOSASE FOR INSERTION SEQUENCE ELEMENT IS1111A"/>
    <property type="match status" value="1"/>
</dbReference>
<accession>A0A4R1BFZ9</accession>
<gene>
    <name evidence="4" type="ORF">EPD60_07645</name>
    <name evidence="3" type="ORF">EPD60_07855</name>
</gene>
<organism evidence="4 5">
    <name type="scientific">Flaviaesturariibacter flavus</name>
    <dbReference type="NCBI Taxonomy" id="2502780"/>
    <lineage>
        <taxon>Bacteria</taxon>
        <taxon>Pseudomonadati</taxon>
        <taxon>Bacteroidota</taxon>
        <taxon>Chitinophagia</taxon>
        <taxon>Chitinophagales</taxon>
        <taxon>Chitinophagaceae</taxon>
        <taxon>Flaviaestuariibacter</taxon>
    </lineage>
</organism>
<comment type="caution">
    <text evidence="4">The sequence shown here is derived from an EMBL/GenBank/DDBJ whole genome shotgun (WGS) entry which is preliminary data.</text>
</comment>
<dbReference type="OrthoDB" id="964423at2"/>
<evidence type="ECO:0000256" key="1">
    <source>
        <dbReference type="SAM" id="MobiDB-lite"/>
    </source>
</evidence>
<dbReference type="EMBL" id="SJZI01000016">
    <property type="protein sequence ID" value="TCJ16100.1"/>
    <property type="molecule type" value="Genomic_DNA"/>
</dbReference>
<name>A0A4R1BFZ9_9BACT</name>
<dbReference type="InterPro" id="IPR047650">
    <property type="entry name" value="Transpos_IS110"/>
</dbReference>
<sequence length="254" mass="29244">KQQKQRSLIRFRKKLWGDLSRVKNRLKSELRFQGIIVPPRFDNATWSHNFLDWIQATAAGDEDLRETLELMLEEVRALRVLLLKTEKKLRAVMRSEHYAKQATLLRSIPGVGPLTSALFLMEVGDVKRFKDADSLNRFVGLCPDSYSSGERERHTGLTQRRHNALRSQLVESAWMAITKDPALLEHYKKLCGRMKGPQAIIRIARRLLRRMRAVLLSERMYVRGVAEGSPEQIEAPLPPEPKRRGKARKELASA</sequence>
<dbReference type="Pfam" id="PF02371">
    <property type="entry name" value="Transposase_20"/>
    <property type="match status" value="1"/>
</dbReference>
<reference evidence="4 5" key="1">
    <citation type="submission" date="2019-03" db="EMBL/GenBank/DDBJ databases">
        <authorList>
            <person name="Kim M.K.M."/>
        </authorList>
    </citation>
    <scope>NUCLEOTIDE SEQUENCE [LARGE SCALE GENOMIC DNA]</scope>
    <source>
        <strain evidence="4 5">17J68-12</strain>
    </source>
</reference>
<evidence type="ECO:0000313" key="5">
    <source>
        <dbReference type="Proteomes" id="UP000295334"/>
    </source>
</evidence>
<dbReference type="RefSeq" id="WP_131448497.1">
    <property type="nucleotide sequence ID" value="NZ_SJZI01000016.1"/>
</dbReference>
<proteinExistence type="predicted"/>
<dbReference type="Proteomes" id="UP000295334">
    <property type="component" value="Unassembled WGS sequence"/>
</dbReference>
<protein>
    <submittedName>
        <fullName evidence="4">IS110 family transposase</fullName>
    </submittedName>
</protein>
<evidence type="ECO:0000313" key="4">
    <source>
        <dbReference type="EMBL" id="TCJ16100.1"/>
    </source>
</evidence>
<evidence type="ECO:0000313" key="3">
    <source>
        <dbReference type="EMBL" id="TCJ15567.1"/>
    </source>
</evidence>
<evidence type="ECO:0000259" key="2">
    <source>
        <dbReference type="Pfam" id="PF02371"/>
    </source>
</evidence>
<feature type="non-terminal residue" evidence="4">
    <location>
        <position position="1"/>
    </location>
</feature>
<dbReference type="InterPro" id="IPR003346">
    <property type="entry name" value="Transposase_20"/>
</dbReference>
<dbReference type="EMBL" id="SJZI01000025">
    <property type="protein sequence ID" value="TCJ15567.1"/>
    <property type="molecule type" value="Genomic_DNA"/>
</dbReference>
<dbReference type="GO" id="GO:0006313">
    <property type="term" value="P:DNA transposition"/>
    <property type="evidence" value="ECO:0007669"/>
    <property type="project" value="InterPro"/>
</dbReference>
<keyword evidence="5" id="KW-1185">Reference proteome</keyword>
<dbReference type="GO" id="GO:0003677">
    <property type="term" value="F:DNA binding"/>
    <property type="evidence" value="ECO:0007669"/>
    <property type="project" value="InterPro"/>
</dbReference>
<dbReference type="GO" id="GO:0004803">
    <property type="term" value="F:transposase activity"/>
    <property type="evidence" value="ECO:0007669"/>
    <property type="project" value="InterPro"/>
</dbReference>
<dbReference type="PANTHER" id="PTHR33055:SF13">
    <property type="entry name" value="TRANSPOSASE"/>
    <property type="match status" value="1"/>
</dbReference>
<dbReference type="AlphaFoldDB" id="A0A4R1BFZ9"/>
<feature type="domain" description="Transposase IS116/IS110/IS902 C-terminal" evidence="2">
    <location>
        <begin position="103"/>
        <end position="187"/>
    </location>
</feature>